<proteinExistence type="predicted"/>
<dbReference type="AlphaFoldDB" id="A0AA38FYY8"/>
<gene>
    <name evidence="1" type="ORF">KI387_028065</name>
</gene>
<dbReference type="Proteomes" id="UP000824469">
    <property type="component" value="Unassembled WGS sequence"/>
</dbReference>
<reference evidence="1 2" key="1">
    <citation type="journal article" date="2021" name="Nat. Plants">
        <title>The Taxus genome provides insights into paclitaxel biosynthesis.</title>
        <authorList>
            <person name="Xiong X."/>
            <person name="Gou J."/>
            <person name="Liao Q."/>
            <person name="Li Y."/>
            <person name="Zhou Q."/>
            <person name="Bi G."/>
            <person name="Li C."/>
            <person name="Du R."/>
            <person name="Wang X."/>
            <person name="Sun T."/>
            <person name="Guo L."/>
            <person name="Liang H."/>
            <person name="Lu P."/>
            <person name="Wu Y."/>
            <person name="Zhang Z."/>
            <person name="Ro D.K."/>
            <person name="Shang Y."/>
            <person name="Huang S."/>
            <person name="Yan J."/>
        </authorList>
    </citation>
    <scope>NUCLEOTIDE SEQUENCE [LARGE SCALE GENOMIC DNA]</scope>
    <source>
        <strain evidence="1">Ta-2019</strain>
    </source>
</reference>
<protein>
    <submittedName>
        <fullName evidence="1">Uncharacterized protein</fullName>
    </submittedName>
</protein>
<comment type="caution">
    <text evidence="1">The sequence shown here is derived from an EMBL/GenBank/DDBJ whole genome shotgun (WGS) entry which is preliminary data.</text>
</comment>
<organism evidence="1 2">
    <name type="scientific">Taxus chinensis</name>
    <name type="common">Chinese yew</name>
    <name type="synonym">Taxus wallichiana var. chinensis</name>
    <dbReference type="NCBI Taxonomy" id="29808"/>
    <lineage>
        <taxon>Eukaryota</taxon>
        <taxon>Viridiplantae</taxon>
        <taxon>Streptophyta</taxon>
        <taxon>Embryophyta</taxon>
        <taxon>Tracheophyta</taxon>
        <taxon>Spermatophyta</taxon>
        <taxon>Pinopsida</taxon>
        <taxon>Pinidae</taxon>
        <taxon>Conifers II</taxon>
        <taxon>Cupressales</taxon>
        <taxon>Taxaceae</taxon>
        <taxon>Taxus</taxon>
    </lineage>
</organism>
<evidence type="ECO:0000313" key="1">
    <source>
        <dbReference type="EMBL" id="KAH9313030.1"/>
    </source>
</evidence>
<accession>A0AA38FYY8</accession>
<name>A0AA38FYY8_TAXCH</name>
<dbReference type="EMBL" id="JAHRHJ020000006">
    <property type="protein sequence ID" value="KAH9313030.1"/>
    <property type="molecule type" value="Genomic_DNA"/>
</dbReference>
<evidence type="ECO:0000313" key="2">
    <source>
        <dbReference type="Proteomes" id="UP000824469"/>
    </source>
</evidence>
<keyword evidence="2" id="KW-1185">Reference proteome</keyword>
<feature type="non-terminal residue" evidence="1">
    <location>
        <position position="83"/>
    </location>
</feature>
<sequence>MDNMMDPNLAQASKNDNTWWQSKVERVLNTALKTALLCVEFVKNKRPSMSRAVEMLTTELVETTVDFTQNMAATQDSQELYVN</sequence>